<dbReference type="Pfam" id="PF00685">
    <property type="entry name" value="Sulfotransfer_1"/>
    <property type="match status" value="1"/>
</dbReference>
<reference evidence="2" key="1">
    <citation type="submission" date="2014-12" db="EMBL/GenBank/DDBJ databases">
        <title>Insight into the proteome of Arion vulgaris.</title>
        <authorList>
            <person name="Aradska J."/>
            <person name="Bulat T."/>
            <person name="Smidak R."/>
            <person name="Sarate P."/>
            <person name="Gangsoo J."/>
            <person name="Sialana F."/>
            <person name="Bilban M."/>
            <person name="Lubec G."/>
        </authorList>
    </citation>
    <scope>NUCLEOTIDE SEQUENCE</scope>
    <source>
        <tissue evidence="2">Skin</tissue>
    </source>
</reference>
<feature type="domain" description="Sulfotransferase" evidence="1">
    <location>
        <begin position="20"/>
        <end position="57"/>
    </location>
</feature>
<dbReference type="SUPFAM" id="SSF52540">
    <property type="entry name" value="P-loop containing nucleoside triphosphate hydrolases"/>
    <property type="match status" value="1"/>
</dbReference>
<protein>
    <recommendedName>
        <fullName evidence="1">Sulfotransferase domain-containing protein</fullName>
    </recommendedName>
</protein>
<dbReference type="AlphaFoldDB" id="A0A0B7A948"/>
<evidence type="ECO:0000313" key="2">
    <source>
        <dbReference type="EMBL" id="CEK76480.1"/>
    </source>
</evidence>
<sequence>MKRKLSETKMAIQGSNHFRNGPGDILRKGVIGDWRNWFTVSQNEAFDNLFEEKMAASKLGDMVRQYMK</sequence>
<proteinExistence type="predicted"/>
<evidence type="ECO:0000259" key="1">
    <source>
        <dbReference type="Pfam" id="PF00685"/>
    </source>
</evidence>
<gene>
    <name evidence="2" type="primary">ORF100140</name>
</gene>
<organism evidence="2">
    <name type="scientific">Arion vulgaris</name>
    <dbReference type="NCBI Taxonomy" id="1028688"/>
    <lineage>
        <taxon>Eukaryota</taxon>
        <taxon>Metazoa</taxon>
        <taxon>Spiralia</taxon>
        <taxon>Lophotrochozoa</taxon>
        <taxon>Mollusca</taxon>
        <taxon>Gastropoda</taxon>
        <taxon>Heterobranchia</taxon>
        <taxon>Euthyneura</taxon>
        <taxon>Panpulmonata</taxon>
        <taxon>Eupulmonata</taxon>
        <taxon>Stylommatophora</taxon>
        <taxon>Helicina</taxon>
        <taxon>Arionoidea</taxon>
        <taxon>Arionidae</taxon>
        <taxon>Arion</taxon>
    </lineage>
</organism>
<dbReference type="Gene3D" id="3.40.50.300">
    <property type="entry name" value="P-loop containing nucleotide triphosphate hydrolases"/>
    <property type="match status" value="1"/>
</dbReference>
<name>A0A0B7A948_9EUPU</name>
<dbReference type="InterPro" id="IPR027417">
    <property type="entry name" value="P-loop_NTPase"/>
</dbReference>
<accession>A0A0B7A948</accession>
<dbReference type="InterPro" id="IPR000863">
    <property type="entry name" value="Sulfotransferase_dom"/>
</dbReference>
<dbReference type="GO" id="GO:0008146">
    <property type="term" value="F:sulfotransferase activity"/>
    <property type="evidence" value="ECO:0007669"/>
    <property type="project" value="InterPro"/>
</dbReference>
<dbReference type="EMBL" id="HACG01029615">
    <property type="protein sequence ID" value="CEK76480.1"/>
    <property type="molecule type" value="Transcribed_RNA"/>
</dbReference>